<feature type="compositionally biased region" description="Basic and acidic residues" evidence="1">
    <location>
        <begin position="140"/>
        <end position="154"/>
    </location>
</feature>
<dbReference type="Gramene" id="evm.model.10.45">
    <property type="protein sequence ID" value="cds.evm.model.10.45"/>
    <property type="gene ID" value="evm.TU.10.45"/>
</dbReference>
<proteinExistence type="predicted"/>
<sequence>MRQLVVTKIKLPKTTLLYLERMTQKRTVLMMIMMIFKRDQKIILKTHRRMIVRIRLLKVVLEKRTLLMSQISWSPWPKKFHLTETRLSRQDQFNEILLRKMTRMEVVMKALTKGNPNVQTPPTIDAPGRVNLKDLGTSNPRKDKGKRIVGETLKKTPSTKQQKKSKIVDQPQ</sequence>
<name>A0A803QNV0_CANSA</name>
<evidence type="ECO:0000256" key="1">
    <source>
        <dbReference type="SAM" id="MobiDB-lite"/>
    </source>
</evidence>
<accession>A0A803QNV0</accession>
<protein>
    <submittedName>
        <fullName evidence="2">Uncharacterized protein</fullName>
    </submittedName>
</protein>
<evidence type="ECO:0000313" key="3">
    <source>
        <dbReference type="Proteomes" id="UP000596661"/>
    </source>
</evidence>
<dbReference type="EMBL" id="UZAU01000783">
    <property type="status" value="NOT_ANNOTATED_CDS"/>
    <property type="molecule type" value="Genomic_DNA"/>
</dbReference>
<dbReference type="EnsemblPlants" id="evm.model.10.45">
    <property type="protein sequence ID" value="cds.evm.model.10.45"/>
    <property type="gene ID" value="evm.TU.10.45"/>
</dbReference>
<feature type="region of interest" description="Disordered" evidence="1">
    <location>
        <begin position="112"/>
        <end position="172"/>
    </location>
</feature>
<organism evidence="2 3">
    <name type="scientific">Cannabis sativa</name>
    <name type="common">Hemp</name>
    <name type="synonym">Marijuana</name>
    <dbReference type="NCBI Taxonomy" id="3483"/>
    <lineage>
        <taxon>Eukaryota</taxon>
        <taxon>Viridiplantae</taxon>
        <taxon>Streptophyta</taxon>
        <taxon>Embryophyta</taxon>
        <taxon>Tracheophyta</taxon>
        <taxon>Spermatophyta</taxon>
        <taxon>Magnoliopsida</taxon>
        <taxon>eudicotyledons</taxon>
        <taxon>Gunneridae</taxon>
        <taxon>Pentapetalae</taxon>
        <taxon>rosids</taxon>
        <taxon>fabids</taxon>
        <taxon>Rosales</taxon>
        <taxon>Cannabaceae</taxon>
        <taxon>Cannabis</taxon>
    </lineage>
</organism>
<reference evidence="2" key="1">
    <citation type="submission" date="2021-03" db="UniProtKB">
        <authorList>
            <consortium name="EnsemblPlants"/>
        </authorList>
    </citation>
    <scope>IDENTIFICATION</scope>
</reference>
<keyword evidence="3" id="KW-1185">Reference proteome</keyword>
<dbReference type="Proteomes" id="UP000596661">
    <property type="component" value="Unassembled WGS sequence"/>
</dbReference>
<dbReference type="AlphaFoldDB" id="A0A803QNV0"/>
<evidence type="ECO:0000313" key="2">
    <source>
        <dbReference type="EnsemblPlants" id="cds.evm.model.10.45"/>
    </source>
</evidence>